<dbReference type="Proteomes" id="UP001149813">
    <property type="component" value="Unassembled WGS sequence"/>
</dbReference>
<dbReference type="Gene3D" id="3.90.530.10">
    <property type="entry name" value="XPA C-terminal domain"/>
    <property type="match status" value="1"/>
</dbReference>
<feature type="compositionally biased region" description="Low complexity" evidence="4">
    <location>
        <begin position="28"/>
        <end position="44"/>
    </location>
</feature>
<dbReference type="InterPro" id="IPR022658">
    <property type="entry name" value="XPA_CS"/>
</dbReference>
<feature type="domain" description="XPA C-terminal" evidence="5">
    <location>
        <begin position="143"/>
        <end position="193"/>
    </location>
</feature>
<protein>
    <submittedName>
        <fullName evidence="6">DNA repair protein rad14</fullName>
    </submittedName>
</protein>
<dbReference type="GO" id="GO:0070914">
    <property type="term" value="P:UV-damage excision repair"/>
    <property type="evidence" value="ECO:0007669"/>
    <property type="project" value="TreeGrafter"/>
</dbReference>
<comment type="caution">
    <text evidence="6">The sequence shown here is derived from an EMBL/GenBank/DDBJ whole genome shotgun (WGS) entry which is preliminary data.</text>
</comment>
<evidence type="ECO:0000256" key="2">
    <source>
        <dbReference type="ARBA" id="ARBA00022833"/>
    </source>
</evidence>
<sequence>MGGGDLTEAQKQTIESNRQRALNKRKQQQQQEPDQQAAAPQAAATKPRGSSRLTSNYYEYNLSTMRDTRGGYLVAEDSSTLAGAMGREALRRRGQKQTDSSEQLRAESTECSECRAVVGVDAAYLREYSVAVCAKCIGEVAEKYSLLTKTEAKEDYLLTDSELSDRELFPVWEKANPHKSTWNNMLLFLRMHVETFAVAKWGSLEALDDEFERRTDAKRARKEKKYLQSVAELRRRTRVEEWERGRRERLKLEAAHEHRFEGGGSDGATQQRCVECGLEIECEELEF</sequence>
<dbReference type="Pfam" id="PF05181">
    <property type="entry name" value="XPA_C"/>
    <property type="match status" value="1"/>
</dbReference>
<evidence type="ECO:0000256" key="3">
    <source>
        <dbReference type="ARBA" id="ARBA00023242"/>
    </source>
</evidence>
<evidence type="ECO:0000259" key="5">
    <source>
        <dbReference type="Pfam" id="PF05181"/>
    </source>
</evidence>
<dbReference type="GO" id="GO:1901255">
    <property type="term" value="P:nucleotide-excision repair involved in interstrand cross-link repair"/>
    <property type="evidence" value="ECO:0007669"/>
    <property type="project" value="TreeGrafter"/>
</dbReference>
<name>A0A9W7Y770_9FUNG</name>
<dbReference type="SUPFAM" id="SSF46955">
    <property type="entry name" value="Putative DNA-binding domain"/>
    <property type="match status" value="1"/>
</dbReference>
<dbReference type="InterPro" id="IPR037129">
    <property type="entry name" value="XPA_sf"/>
</dbReference>
<organism evidence="6 7">
    <name type="scientific">Coemansia erecta</name>
    <dbReference type="NCBI Taxonomy" id="147472"/>
    <lineage>
        <taxon>Eukaryota</taxon>
        <taxon>Fungi</taxon>
        <taxon>Fungi incertae sedis</taxon>
        <taxon>Zoopagomycota</taxon>
        <taxon>Kickxellomycotina</taxon>
        <taxon>Kickxellomycetes</taxon>
        <taxon>Kickxellales</taxon>
        <taxon>Kickxellaceae</taxon>
        <taxon>Coemansia</taxon>
    </lineage>
</organism>
<keyword evidence="7" id="KW-1185">Reference proteome</keyword>
<dbReference type="GO" id="GO:0003684">
    <property type="term" value="F:damaged DNA binding"/>
    <property type="evidence" value="ECO:0007669"/>
    <property type="project" value="InterPro"/>
</dbReference>
<dbReference type="OrthoDB" id="5368863at2759"/>
<accession>A0A9W7Y770</accession>
<dbReference type="PANTHER" id="PTHR10142:SF0">
    <property type="entry name" value="DNA REPAIR PROTEIN COMPLEMENTING XP-A CELLS"/>
    <property type="match status" value="1"/>
</dbReference>
<dbReference type="EMBL" id="JANBOJ010000001">
    <property type="protein sequence ID" value="KAJ1725797.1"/>
    <property type="molecule type" value="Genomic_DNA"/>
</dbReference>
<dbReference type="GO" id="GO:0000110">
    <property type="term" value="C:nucleotide-excision repair factor 1 complex"/>
    <property type="evidence" value="ECO:0007669"/>
    <property type="project" value="TreeGrafter"/>
</dbReference>
<dbReference type="NCBIfam" id="TIGR00598">
    <property type="entry name" value="rad14"/>
    <property type="match status" value="1"/>
</dbReference>
<comment type="subcellular location">
    <subcellularLocation>
        <location evidence="1">Nucleus</location>
    </subcellularLocation>
</comment>
<keyword evidence="3" id="KW-0539">Nucleus</keyword>
<dbReference type="GO" id="GO:0006284">
    <property type="term" value="P:base-excision repair"/>
    <property type="evidence" value="ECO:0007669"/>
    <property type="project" value="TreeGrafter"/>
</dbReference>
<feature type="compositionally biased region" description="Polar residues" evidence="4">
    <location>
        <begin position="9"/>
        <end position="20"/>
    </location>
</feature>
<feature type="region of interest" description="Disordered" evidence="4">
    <location>
        <begin position="1"/>
        <end position="52"/>
    </location>
</feature>
<evidence type="ECO:0000313" key="7">
    <source>
        <dbReference type="Proteomes" id="UP001149813"/>
    </source>
</evidence>
<dbReference type="InterPro" id="IPR000465">
    <property type="entry name" value="XPA/RAD14"/>
</dbReference>
<dbReference type="PROSITE" id="PS00753">
    <property type="entry name" value="XPA_2"/>
    <property type="match status" value="1"/>
</dbReference>
<dbReference type="AlphaFoldDB" id="A0A9W7Y770"/>
<dbReference type="InterPro" id="IPR009061">
    <property type="entry name" value="DNA-bd_dom_put_sf"/>
</dbReference>
<evidence type="ECO:0000256" key="4">
    <source>
        <dbReference type="SAM" id="MobiDB-lite"/>
    </source>
</evidence>
<dbReference type="InterPro" id="IPR022656">
    <property type="entry name" value="XPA_C"/>
</dbReference>
<dbReference type="GO" id="GO:0000715">
    <property type="term" value="P:nucleotide-excision repair, DNA damage recognition"/>
    <property type="evidence" value="ECO:0007669"/>
    <property type="project" value="TreeGrafter"/>
</dbReference>
<proteinExistence type="predicted"/>
<evidence type="ECO:0000313" key="6">
    <source>
        <dbReference type="EMBL" id="KAJ1725797.1"/>
    </source>
</evidence>
<dbReference type="PANTHER" id="PTHR10142">
    <property type="entry name" value="DNA REPAIR PROTEIN COMPLEMENTING XP-A CELLS"/>
    <property type="match status" value="1"/>
</dbReference>
<keyword evidence="2" id="KW-0862">Zinc</keyword>
<evidence type="ECO:0000256" key="1">
    <source>
        <dbReference type="ARBA" id="ARBA00004123"/>
    </source>
</evidence>
<gene>
    <name evidence="6" type="primary">RAD14</name>
    <name evidence="6" type="ORF">LPJ53_000058</name>
</gene>
<reference evidence="6" key="1">
    <citation type="submission" date="2022-07" db="EMBL/GenBank/DDBJ databases">
        <title>Phylogenomic reconstructions and comparative analyses of Kickxellomycotina fungi.</title>
        <authorList>
            <person name="Reynolds N.K."/>
            <person name="Stajich J.E."/>
            <person name="Barry K."/>
            <person name="Grigoriev I.V."/>
            <person name="Crous P."/>
            <person name="Smith M.E."/>
        </authorList>
    </citation>
    <scope>NUCLEOTIDE SEQUENCE</scope>
    <source>
        <strain evidence="6">NBRC 32514</strain>
    </source>
</reference>